<dbReference type="KEGG" id="uma:UMAG_03673"/>
<dbReference type="PANTHER" id="PTHR36102:SF1">
    <property type="entry name" value="YDR124W-LIKE HELICAL BUNDLE DOMAIN-CONTAINING PROTEIN"/>
    <property type="match status" value="1"/>
</dbReference>
<feature type="compositionally biased region" description="Polar residues" evidence="1">
    <location>
        <begin position="457"/>
        <end position="466"/>
    </location>
</feature>
<dbReference type="GeneID" id="23564069"/>
<evidence type="ECO:0000313" key="3">
    <source>
        <dbReference type="EMBL" id="KIS68094.1"/>
    </source>
</evidence>
<dbReference type="InParanoid" id="A0A0D1DV25"/>
<dbReference type="RefSeq" id="XP_011390153.1">
    <property type="nucleotide sequence ID" value="XM_011391851.1"/>
</dbReference>
<dbReference type="Pfam" id="PF11001">
    <property type="entry name" value="AFUB_07903_YDR124W_hel"/>
    <property type="match status" value="1"/>
</dbReference>
<dbReference type="eggNOG" id="ENOG502S0ES">
    <property type="taxonomic scope" value="Eukaryota"/>
</dbReference>
<gene>
    <name evidence="3" type="ORF">UMAG_03673</name>
</gene>
<dbReference type="InterPro" id="IPR047092">
    <property type="entry name" value="AFUB_07903/YDR124W-like_hel"/>
</dbReference>
<proteinExistence type="predicted"/>
<feature type="compositionally biased region" description="Acidic residues" evidence="1">
    <location>
        <begin position="99"/>
        <end position="111"/>
    </location>
</feature>
<protein>
    <recommendedName>
        <fullName evidence="2">Subtelomeric hrmA-associated cluster protein AFUB-079030/YDR124W-like helical bundle domain-containing protein</fullName>
    </recommendedName>
</protein>
<dbReference type="VEuPathDB" id="FungiDB:UMAG_03673"/>
<evidence type="ECO:0000259" key="2">
    <source>
        <dbReference type="Pfam" id="PF11001"/>
    </source>
</evidence>
<keyword evidence="4" id="KW-1185">Reference proteome</keyword>
<organism evidence="3 4">
    <name type="scientific">Mycosarcoma maydis</name>
    <name type="common">Corn smut fungus</name>
    <name type="synonym">Ustilago maydis</name>
    <dbReference type="NCBI Taxonomy" id="5270"/>
    <lineage>
        <taxon>Eukaryota</taxon>
        <taxon>Fungi</taxon>
        <taxon>Dikarya</taxon>
        <taxon>Basidiomycota</taxon>
        <taxon>Ustilaginomycotina</taxon>
        <taxon>Ustilaginomycetes</taxon>
        <taxon>Ustilaginales</taxon>
        <taxon>Ustilaginaceae</taxon>
        <taxon>Mycosarcoma</taxon>
    </lineage>
</organism>
<feature type="domain" description="Subtelomeric hrmA-associated cluster protein AFUB-079030/YDR124W-like helical bundle" evidence="2">
    <location>
        <begin position="242"/>
        <end position="357"/>
    </location>
</feature>
<dbReference type="EMBL" id="CM003149">
    <property type="protein sequence ID" value="KIS68094.1"/>
    <property type="molecule type" value="Genomic_DNA"/>
</dbReference>
<accession>A0A0D1DV25</accession>
<dbReference type="InterPro" id="IPR021264">
    <property type="entry name" value="AFUB_079030/YDR124W-like"/>
</dbReference>
<dbReference type="PANTHER" id="PTHR36102">
    <property type="entry name" value="CHROMOSOME 10, WHOLE GENOME SHOTGUN SEQUENCE"/>
    <property type="match status" value="1"/>
</dbReference>
<dbReference type="OrthoDB" id="5338458at2759"/>
<dbReference type="STRING" id="237631.A0A0D1DV25"/>
<evidence type="ECO:0000313" key="4">
    <source>
        <dbReference type="Proteomes" id="UP000000561"/>
    </source>
</evidence>
<dbReference type="AlphaFoldDB" id="A0A0D1DV25"/>
<dbReference type="Proteomes" id="UP000000561">
    <property type="component" value="Chromosome 10"/>
</dbReference>
<name>A0A0D1DV25_MYCMD</name>
<dbReference type="OMA" id="TLDGWCK"/>
<sequence length="742" mass="79786">MPRIPVRVEPYSSPSRQHRHYKNKRDQVLRALGKAAYINGSHFAIMWVSARGDVETYASEALQTRLDDWFVKGGIADEARQLVKNSARPGAPASTDVQVFEDSDDEVDEPQEGEDANVFLDTSASQHDAESCHAKAKPKRGALAPLNTTIANQSFLRSRASWPTQPWSQDDQLAAPKSAPLFPCSTLATFAQSRRNENDAPRTSTPIVSASARMLSRNSISTCSASTSSLQGSPPTVEITLANAAARTAFLELRFGQLQQGVCKTVAKAWIKIIEPKKQTRCPYNKGEAGKPDWWPEGVRHKEPDHLMKPERHLLLLTILRSPKVKVARLQLATAEVVALIKADKVSLLMDVYRIAREEEKLRESGGDAQAEPISVGVSTLDGWCKEGSEMTSHGRQIARSATPEASAGAASSLACNVAGGDKRKRITGAAGSSRMVKSHSTGAVGAGPPHKKRRSIATSTLSAQVRTEPLARSTPTTHAMMDGAMFDATAHQQNHLIGLGLVDPVASNAGAMGMARSHSFSAPSAPYHHTSNEAPMQRALGQASSSAETSPWPHTYALASSTASTEVNGLATPLTATSAIDAGFATATHPAHPTFFYTQAANFSYPAPHAHAHSQAHAEMCQLTSAINTLPFQANALGLDNWALANFDLHDLSSSSWNRAALGHRRELLVRYQQWASAATGADSAHVGARTPSPGPALRLDIPTKPASDTAEAHHIAPPCAPHDHHTYWLHHTSQRQQPHA</sequence>
<reference evidence="3 4" key="1">
    <citation type="journal article" date="2006" name="Nature">
        <title>Insights from the genome of the biotrophic fungal plant pathogen Ustilago maydis.</title>
        <authorList>
            <person name="Kamper J."/>
            <person name="Kahmann R."/>
            <person name="Bolker M."/>
            <person name="Ma L.J."/>
            <person name="Brefort T."/>
            <person name="Saville B.J."/>
            <person name="Banuett F."/>
            <person name="Kronstad J.W."/>
            <person name="Gold S.E."/>
            <person name="Muller O."/>
            <person name="Perlin M.H."/>
            <person name="Wosten H.A."/>
            <person name="de Vries R."/>
            <person name="Ruiz-Herrera J."/>
            <person name="Reynaga-Pena C.G."/>
            <person name="Snetselaar K."/>
            <person name="McCann M."/>
            <person name="Perez-Martin J."/>
            <person name="Feldbrugge M."/>
            <person name="Basse C.W."/>
            <person name="Steinberg G."/>
            <person name="Ibeas J.I."/>
            <person name="Holloman W."/>
            <person name="Guzman P."/>
            <person name="Farman M."/>
            <person name="Stajich J.E."/>
            <person name="Sentandreu R."/>
            <person name="Gonzalez-Prieto J.M."/>
            <person name="Kennell J.C."/>
            <person name="Molina L."/>
            <person name="Schirawski J."/>
            <person name="Mendoza-Mendoza A."/>
            <person name="Greilinger D."/>
            <person name="Munch K."/>
            <person name="Rossel N."/>
            <person name="Scherer M."/>
            <person name="Vranes M."/>
            <person name="Ladendorf O."/>
            <person name="Vincon V."/>
            <person name="Fuchs U."/>
            <person name="Sandrock B."/>
            <person name="Meng S."/>
            <person name="Ho E.C."/>
            <person name="Cahill M.J."/>
            <person name="Boyce K.J."/>
            <person name="Klose J."/>
            <person name="Klosterman S.J."/>
            <person name="Deelstra H.J."/>
            <person name="Ortiz-Castellanos L."/>
            <person name="Li W."/>
            <person name="Sanchez-Alonso P."/>
            <person name="Schreier P.H."/>
            <person name="Hauser-Hahn I."/>
            <person name="Vaupel M."/>
            <person name="Koopmann E."/>
            <person name="Friedrich G."/>
            <person name="Voss H."/>
            <person name="Schluter T."/>
            <person name="Margolis J."/>
            <person name="Platt D."/>
            <person name="Swimmer C."/>
            <person name="Gnirke A."/>
            <person name="Chen F."/>
            <person name="Vysotskaia V."/>
            <person name="Mannhaupt G."/>
            <person name="Guldener U."/>
            <person name="Munsterkotter M."/>
            <person name="Haase D."/>
            <person name="Oesterheld M."/>
            <person name="Mewes H.W."/>
            <person name="Mauceli E.W."/>
            <person name="DeCaprio D."/>
            <person name="Wade C.M."/>
            <person name="Butler J."/>
            <person name="Young S."/>
            <person name="Jaffe D.B."/>
            <person name="Calvo S."/>
            <person name="Nusbaum C."/>
            <person name="Galagan J."/>
            <person name="Birren B.W."/>
        </authorList>
    </citation>
    <scope>NUCLEOTIDE SEQUENCE [LARGE SCALE GENOMIC DNA]</scope>
    <source>
        <strain evidence="4">DSM 14603 / FGSC 9021 / UM521</strain>
    </source>
</reference>
<evidence type="ECO:0000256" key="1">
    <source>
        <dbReference type="SAM" id="MobiDB-lite"/>
    </source>
</evidence>
<feature type="region of interest" description="Disordered" evidence="1">
    <location>
        <begin position="86"/>
        <end position="111"/>
    </location>
</feature>
<feature type="region of interest" description="Disordered" evidence="1">
    <location>
        <begin position="429"/>
        <end position="472"/>
    </location>
</feature>